<protein>
    <submittedName>
        <fullName evidence="1">Uncharacterized protein</fullName>
    </submittedName>
</protein>
<comment type="caution">
    <text evidence="1">The sequence shown here is derived from an EMBL/GenBank/DDBJ whole genome shotgun (WGS) entry which is preliminary data.</text>
</comment>
<proteinExistence type="predicted"/>
<dbReference type="OrthoDB" id="770886at2"/>
<dbReference type="EMBL" id="MBTA01000012">
    <property type="protein sequence ID" value="RKD17212.1"/>
    <property type="molecule type" value="Genomic_DNA"/>
</dbReference>
<organism evidence="1 2">
    <name type="scientific">Pelobium manganitolerans</name>
    <dbReference type="NCBI Taxonomy" id="1842495"/>
    <lineage>
        <taxon>Bacteria</taxon>
        <taxon>Pseudomonadati</taxon>
        <taxon>Bacteroidota</taxon>
        <taxon>Sphingobacteriia</taxon>
        <taxon>Sphingobacteriales</taxon>
        <taxon>Sphingobacteriaceae</taxon>
        <taxon>Pelobium</taxon>
    </lineage>
</organism>
<dbReference type="AlphaFoldDB" id="A0A419S772"/>
<evidence type="ECO:0000313" key="1">
    <source>
        <dbReference type="EMBL" id="RKD17212.1"/>
    </source>
</evidence>
<reference evidence="1 2" key="1">
    <citation type="submission" date="2016-07" db="EMBL/GenBank/DDBJ databases">
        <title>Genome of Pelobium manganitolerans.</title>
        <authorList>
            <person name="Wu S."/>
            <person name="Wang G."/>
        </authorList>
    </citation>
    <scope>NUCLEOTIDE SEQUENCE [LARGE SCALE GENOMIC DNA]</scope>
    <source>
        <strain evidence="1 2">YS-25</strain>
    </source>
</reference>
<gene>
    <name evidence="1" type="ORF">BCY91_03470</name>
</gene>
<keyword evidence="2" id="KW-1185">Reference proteome</keyword>
<accession>A0A419S772</accession>
<evidence type="ECO:0000313" key="2">
    <source>
        <dbReference type="Proteomes" id="UP000283433"/>
    </source>
</evidence>
<sequence>MTVKYIVDENGKKTGVQLSLEDYYQLLESANILPEHVKKGIEQGRREGLLGLTKSTDEVMKKYSS</sequence>
<dbReference type="RefSeq" id="WP_120181405.1">
    <property type="nucleotide sequence ID" value="NZ_MBTA01000012.1"/>
</dbReference>
<dbReference type="Proteomes" id="UP000283433">
    <property type="component" value="Unassembled WGS sequence"/>
</dbReference>
<name>A0A419S772_9SPHI</name>